<dbReference type="Gene3D" id="1.10.1660.10">
    <property type="match status" value="1"/>
</dbReference>
<evidence type="ECO:0000313" key="5">
    <source>
        <dbReference type="EMBL" id="MBM7838281.1"/>
    </source>
</evidence>
<evidence type="ECO:0000259" key="4">
    <source>
        <dbReference type="PROSITE" id="PS50937"/>
    </source>
</evidence>
<dbReference type="SMART" id="SM00422">
    <property type="entry name" value="HTH_MERR"/>
    <property type="match status" value="1"/>
</dbReference>
<reference evidence="5" key="1">
    <citation type="submission" date="2021-01" db="EMBL/GenBank/DDBJ databases">
        <title>Genomic Encyclopedia of Type Strains, Phase IV (KMG-IV): sequencing the most valuable type-strain genomes for metagenomic binning, comparative biology and taxonomic classification.</title>
        <authorList>
            <person name="Goeker M."/>
        </authorList>
    </citation>
    <scope>NUCLEOTIDE SEQUENCE</scope>
    <source>
        <strain evidence="5">DSM 21943</strain>
    </source>
</reference>
<dbReference type="PANTHER" id="PTHR30204">
    <property type="entry name" value="REDOX-CYCLING DRUG-SENSING TRANSCRIPTIONAL ACTIVATOR SOXR"/>
    <property type="match status" value="1"/>
</dbReference>
<evidence type="ECO:0000256" key="1">
    <source>
        <dbReference type="ARBA" id="ARBA00023015"/>
    </source>
</evidence>
<feature type="domain" description="HTH merR-type" evidence="4">
    <location>
        <begin position="7"/>
        <end position="76"/>
    </location>
</feature>
<gene>
    <name evidence="5" type="ORF">JOC54_001512</name>
</gene>
<dbReference type="InterPro" id="IPR047057">
    <property type="entry name" value="MerR_fam"/>
</dbReference>
<evidence type="ECO:0000313" key="6">
    <source>
        <dbReference type="Proteomes" id="UP001179280"/>
    </source>
</evidence>
<dbReference type="Proteomes" id="UP001179280">
    <property type="component" value="Unassembled WGS sequence"/>
</dbReference>
<organism evidence="5 6">
    <name type="scientific">Shouchella xiaoxiensis</name>
    <dbReference type="NCBI Taxonomy" id="766895"/>
    <lineage>
        <taxon>Bacteria</taxon>
        <taxon>Bacillati</taxon>
        <taxon>Bacillota</taxon>
        <taxon>Bacilli</taxon>
        <taxon>Bacillales</taxon>
        <taxon>Bacillaceae</taxon>
        <taxon>Shouchella</taxon>
    </lineage>
</organism>
<accession>A0ABS2SS16</accession>
<dbReference type="GO" id="GO:0003677">
    <property type="term" value="F:DNA binding"/>
    <property type="evidence" value="ECO:0007669"/>
    <property type="project" value="UniProtKB-KW"/>
</dbReference>
<dbReference type="SUPFAM" id="SSF52242">
    <property type="entry name" value="Cobalamin (vitamin B12)-binding domain"/>
    <property type="match status" value="1"/>
</dbReference>
<dbReference type="RefSeq" id="WP_204465411.1">
    <property type="nucleotide sequence ID" value="NZ_JAFBCV010000003.1"/>
</dbReference>
<dbReference type="EMBL" id="JAFBCV010000003">
    <property type="protein sequence ID" value="MBM7838281.1"/>
    <property type="molecule type" value="Genomic_DNA"/>
</dbReference>
<dbReference type="SUPFAM" id="SSF46955">
    <property type="entry name" value="Putative DNA-binding domain"/>
    <property type="match status" value="1"/>
</dbReference>
<proteinExistence type="predicted"/>
<evidence type="ECO:0000256" key="3">
    <source>
        <dbReference type="ARBA" id="ARBA00023163"/>
    </source>
</evidence>
<dbReference type="InterPro" id="IPR036724">
    <property type="entry name" value="Cobalamin-bd_sf"/>
</dbReference>
<evidence type="ECO:0000256" key="2">
    <source>
        <dbReference type="ARBA" id="ARBA00023125"/>
    </source>
</evidence>
<dbReference type="PANTHER" id="PTHR30204:SF67">
    <property type="entry name" value="HTH-TYPE TRANSCRIPTIONAL REGULATOR MLRA-RELATED"/>
    <property type="match status" value="1"/>
</dbReference>
<name>A0ABS2SS16_9BACI</name>
<dbReference type="InterPro" id="IPR009061">
    <property type="entry name" value="DNA-bd_dom_put_sf"/>
</dbReference>
<keyword evidence="3" id="KW-0804">Transcription</keyword>
<dbReference type="InterPro" id="IPR000551">
    <property type="entry name" value="MerR-type_HTH_dom"/>
</dbReference>
<comment type="caution">
    <text evidence="5">The sequence shown here is derived from an EMBL/GenBank/DDBJ whole genome shotgun (WGS) entry which is preliminary data.</text>
</comment>
<dbReference type="PROSITE" id="PS50937">
    <property type="entry name" value="HTH_MERR_2"/>
    <property type="match status" value="1"/>
</dbReference>
<keyword evidence="2 5" id="KW-0238">DNA-binding</keyword>
<sequence length="302" mass="35252">MSIKEGKYTIKAVSKKLGIRPGTLRAWERRYQVVEPVRNESGHRLYTEHHVAILQGLLAKVNEGFTIKQAVDLMETENHVQQSITTESHYYYCKQFVEDLVTALFEFDEVRAQMLLNQAYSLYSIDRVTIEMMLLAQTYATEKTREDCFTSVNHSFFTHFVETKISAIMQTLPIDSAKSKALLFCSETEDDSLTLRIFSYYLKRKGMNVLCFGAGISEENVELLVEQWKPTFIVLSCMDQKHIDKTLNRMEYYRREHLTITTGFLGDSFLTLSEEEKKRLAPYYIGKSRADWEQWLERLHGE</sequence>
<keyword evidence="1" id="KW-0805">Transcription regulation</keyword>
<dbReference type="Gene3D" id="3.40.50.280">
    <property type="entry name" value="Cobalamin-binding domain"/>
    <property type="match status" value="1"/>
</dbReference>
<dbReference type="Pfam" id="PF13411">
    <property type="entry name" value="MerR_1"/>
    <property type="match status" value="1"/>
</dbReference>
<dbReference type="CDD" id="cd01104">
    <property type="entry name" value="HTH_MlrA-CarA"/>
    <property type="match status" value="1"/>
</dbReference>
<keyword evidence="6" id="KW-1185">Reference proteome</keyword>
<protein>
    <submittedName>
        <fullName evidence="5">DNA-binding transcriptional MerR regulator</fullName>
    </submittedName>
</protein>